<evidence type="ECO:0000256" key="1">
    <source>
        <dbReference type="SAM" id="Phobius"/>
    </source>
</evidence>
<organism evidence="2 3">
    <name type="scientific">Mycoplasmopsis gallinarum</name>
    <dbReference type="NCBI Taxonomy" id="29557"/>
    <lineage>
        <taxon>Bacteria</taxon>
        <taxon>Bacillati</taxon>
        <taxon>Mycoplasmatota</taxon>
        <taxon>Mycoplasmoidales</taxon>
        <taxon>Metamycoplasmataceae</taxon>
        <taxon>Mycoplasmopsis</taxon>
    </lineage>
</organism>
<feature type="transmembrane region" description="Helical" evidence="1">
    <location>
        <begin position="144"/>
        <end position="163"/>
    </location>
</feature>
<accession>A0A162MH94</accession>
<proteinExistence type="predicted"/>
<sequence>MTFSVFSTVELFSDEELVEFSVSSFPLFFGLSFTISSSEWSFSSLLFSISLDSEWLSVSSLDFGVKSSETIFSLLWASSSIEWSWLESFASLFKWFSELFWDDVSDSVNLFEFSSFLLIESDALSFFSETPVTIFGSSELDKEFTLSSFVSLLFIFLISPFWLKQLGANKTGQSKPVNHHLCFFIFILMV</sequence>
<name>A0A162MH94_9BACT</name>
<comment type="caution">
    <text evidence="2">The sequence shown here is derived from an EMBL/GenBank/DDBJ whole genome shotgun (WGS) entry which is preliminary data.</text>
</comment>
<keyword evidence="1" id="KW-1133">Transmembrane helix</keyword>
<keyword evidence="1" id="KW-0812">Transmembrane</keyword>
<dbReference type="Proteomes" id="UP000076983">
    <property type="component" value="Unassembled WGS sequence"/>
</dbReference>
<dbReference type="AlphaFoldDB" id="A0A162MH94"/>
<keyword evidence="1" id="KW-0472">Membrane</keyword>
<gene>
    <name evidence="2" type="ORF">MGALLINA_05820</name>
</gene>
<keyword evidence="3" id="KW-1185">Reference proteome</keyword>
<dbReference type="EMBL" id="LVLH01000048">
    <property type="protein sequence ID" value="OAB48695.1"/>
    <property type="molecule type" value="Genomic_DNA"/>
</dbReference>
<evidence type="ECO:0000313" key="2">
    <source>
        <dbReference type="EMBL" id="OAB48695.1"/>
    </source>
</evidence>
<protein>
    <submittedName>
        <fullName evidence="2">Uncharacterized protein</fullName>
    </submittedName>
</protein>
<evidence type="ECO:0000313" key="3">
    <source>
        <dbReference type="Proteomes" id="UP000076983"/>
    </source>
</evidence>
<reference evidence="2 3" key="1">
    <citation type="submission" date="2016-03" db="EMBL/GenBank/DDBJ databases">
        <title>Genome sequence of Mycoplasma gallinarum strain Mgn_IPT.</title>
        <authorList>
            <person name="Yacoub E."/>
            <person name="Sirand-Pugnet P."/>
            <person name="Barre A."/>
            <person name="Maurier F."/>
            <person name="Blanchard A."/>
            <person name="Ben Abdelmoumen B.M."/>
        </authorList>
    </citation>
    <scope>NUCLEOTIDE SEQUENCE [LARGE SCALE GENOMIC DNA]</scope>
    <source>
        <strain evidence="2 3">Mgn_IPT</strain>
    </source>
</reference>